<organism evidence="2 3">
    <name type="scientific">Paraburkholderia metrosideri</name>
    <dbReference type="NCBI Taxonomy" id="580937"/>
    <lineage>
        <taxon>Bacteria</taxon>
        <taxon>Pseudomonadati</taxon>
        <taxon>Pseudomonadota</taxon>
        <taxon>Betaproteobacteria</taxon>
        <taxon>Burkholderiales</taxon>
        <taxon>Burkholderiaceae</taxon>
        <taxon>Paraburkholderia</taxon>
    </lineage>
</organism>
<sequence>MDDRFHRRELLLHLGDMLEASSRLARGDARDTPVVRRVREDVSLRKFSFLPMLAATMTVSEFCAGAVSAFSRWPAELLEVELNRDALASSVQLNLFGGNRDGWNAYIAGVQKKVPWFGVGLPEVTANAPAEPAGSAVDNPTSFESTDKGVSPTGHGLSSEKKGWPWPEAG</sequence>
<dbReference type="RefSeq" id="WP_201644187.1">
    <property type="nucleotide sequence ID" value="NZ_CAJHCP010000009.1"/>
</dbReference>
<feature type="region of interest" description="Disordered" evidence="1">
    <location>
        <begin position="128"/>
        <end position="170"/>
    </location>
</feature>
<keyword evidence="3" id="KW-1185">Reference proteome</keyword>
<accession>A0ABM8NVL0</accession>
<dbReference type="EMBL" id="CAJHCP010000009">
    <property type="protein sequence ID" value="CAD6545634.1"/>
    <property type="molecule type" value="Genomic_DNA"/>
</dbReference>
<evidence type="ECO:0000313" key="2">
    <source>
        <dbReference type="EMBL" id="CAD6545634.1"/>
    </source>
</evidence>
<evidence type="ECO:0000313" key="3">
    <source>
        <dbReference type="Proteomes" id="UP000598032"/>
    </source>
</evidence>
<dbReference type="Proteomes" id="UP000598032">
    <property type="component" value="Unassembled WGS sequence"/>
</dbReference>
<comment type="caution">
    <text evidence="2">The sequence shown here is derived from an EMBL/GenBank/DDBJ whole genome shotgun (WGS) entry which is preliminary data.</text>
</comment>
<reference evidence="2 3" key="1">
    <citation type="submission" date="2020-10" db="EMBL/GenBank/DDBJ databases">
        <authorList>
            <person name="Peeters C."/>
        </authorList>
    </citation>
    <scope>NUCLEOTIDE SEQUENCE [LARGE SCALE GENOMIC DNA]</scope>
    <source>
        <strain evidence="2 3">LMG 28140</strain>
    </source>
</reference>
<name>A0ABM8NVL0_9BURK</name>
<evidence type="ECO:0000256" key="1">
    <source>
        <dbReference type="SAM" id="MobiDB-lite"/>
    </source>
</evidence>
<proteinExistence type="predicted"/>
<protein>
    <submittedName>
        <fullName evidence="2">Uncharacterized protein</fullName>
    </submittedName>
</protein>
<gene>
    <name evidence="2" type="ORF">LMG28140_04199</name>
</gene>